<organism evidence="1 2">
    <name type="scientific">Cichorium intybus</name>
    <name type="common">Chicory</name>
    <dbReference type="NCBI Taxonomy" id="13427"/>
    <lineage>
        <taxon>Eukaryota</taxon>
        <taxon>Viridiplantae</taxon>
        <taxon>Streptophyta</taxon>
        <taxon>Embryophyta</taxon>
        <taxon>Tracheophyta</taxon>
        <taxon>Spermatophyta</taxon>
        <taxon>Magnoliopsida</taxon>
        <taxon>eudicotyledons</taxon>
        <taxon>Gunneridae</taxon>
        <taxon>Pentapetalae</taxon>
        <taxon>asterids</taxon>
        <taxon>campanulids</taxon>
        <taxon>Asterales</taxon>
        <taxon>Asteraceae</taxon>
        <taxon>Cichorioideae</taxon>
        <taxon>Cichorieae</taxon>
        <taxon>Cichoriinae</taxon>
        <taxon>Cichorium</taxon>
    </lineage>
</organism>
<protein>
    <submittedName>
        <fullName evidence="1">Uncharacterized protein</fullName>
    </submittedName>
</protein>
<keyword evidence="2" id="KW-1185">Reference proteome</keyword>
<evidence type="ECO:0000313" key="1">
    <source>
        <dbReference type="EMBL" id="KAI3699376.1"/>
    </source>
</evidence>
<dbReference type="Proteomes" id="UP001055811">
    <property type="component" value="Linkage Group LG08"/>
</dbReference>
<comment type="caution">
    <text evidence="1">The sequence shown here is derived from an EMBL/GenBank/DDBJ whole genome shotgun (WGS) entry which is preliminary data.</text>
</comment>
<dbReference type="EMBL" id="CM042016">
    <property type="protein sequence ID" value="KAI3699376.1"/>
    <property type="molecule type" value="Genomic_DNA"/>
</dbReference>
<reference evidence="2" key="1">
    <citation type="journal article" date="2022" name="Mol. Ecol. Resour.">
        <title>The genomes of chicory, endive, great burdock and yacon provide insights into Asteraceae palaeo-polyploidization history and plant inulin production.</title>
        <authorList>
            <person name="Fan W."/>
            <person name="Wang S."/>
            <person name="Wang H."/>
            <person name="Wang A."/>
            <person name="Jiang F."/>
            <person name="Liu H."/>
            <person name="Zhao H."/>
            <person name="Xu D."/>
            <person name="Zhang Y."/>
        </authorList>
    </citation>
    <scope>NUCLEOTIDE SEQUENCE [LARGE SCALE GENOMIC DNA]</scope>
    <source>
        <strain evidence="2">cv. Punajuju</strain>
    </source>
</reference>
<proteinExistence type="predicted"/>
<name>A0ACB8ZPF5_CICIN</name>
<accession>A0ACB8ZPF5</accession>
<reference evidence="1 2" key="2">
    <citation type="journal article" date="2022" name="Mol. Ecol. Resour.">
        <title>The genomes of chicory, endive, great burdock and yacon provide insights into Asteraceae paleo-polyploidization history and plant inulin production.</title>
        <authorList>
            <person name="Fan W."/>
            <person name="Wang S."/>
            <person name="Wang H."/>
            <person name="Wang A."/>
            <person name="Jiang F."/>
            <person name="Liu H."/>
            <person name="Zhao H."/>
            <person name="Xu D."/>
            <person name="Zhang Y."/>
        </authorList>
    </citation>
    <scope>NUCLEOTIDE SEQUENCE [LARGE SCALE GENOMIC DNA]</scope>
    <source>
        <strain evidence="2">cv. Punajuju</strain>
        <tissue evidence="1">Leaves</tissue>
    </source>
</reference>
<evidence type="ECO:0000313" key="2">
    <source>
        <dbReference type="Proteomes" id="UP001055811"/>
    </source>
</evidence>
<gene>
    <name evidence="1" type="ORF">L2E82_43642</name>
</gene>
<sequence length="249" mass="28115">MEAGSESQETRVQLQRELTTHEKIYLHNIPSNPSVESDALDFNCNDISVPVIPLDVNDETTPNDTTSSTITQPLLQRDDVIGTAVALIALIKSKDSRNEIDLELLIQLLQNPGMLEKLIKEHGVSANQNSVITCARPHESSRVRSDLGRNMMDRIHRKSESQSDGSMEMSEFDVGRVRKLINEYGVCLGTDCVKPGKIKDLDYYRRLVSQHGMVERRPQGVQVPAREGAREDSRRARCQEDEVLLWKFC</sequence>